<feature type="domain" description="4Fe-4S ferredoxin-type" evidence="14">
    <location>
        <begin position="706"/>
        <end position="735"/>
    </location>
</feature>
<keyword evidence="8 13" id="KW-0411">Iron-sulfur</keyword>
<evidence type="ECO:0000256" key="9">
    <source>
        <dbReference type="ARBA" id="ARBA00048963"/>
    </source>
</evidence>
<feature type="site" description="Important for catalytic activity" evidence="12">
    <location>
        <position position="966"/>
    </location>
</feature>
<feature type="binding site" evidence="13">
    <location>
        <position position="715"/>
    </location>
    <ligand>
        <name>[4Fe-4S] cluster</name>
        <dbReference type="ChEBI" id="CHEBI:49883"/>
        <label>2</label>
    </ligand>
</feature>
<dbReference type="SUPFAM" id="SSF53323">
    <property type="entry name" value="Pyruvate-ferredoxin oxidoreductase, PFOR, domain III"/>
    <property type="match status" value="1"/>
</dbReference>
<dbReference type="Gene3D" id="3.40.920.10">
    <property type="entry name" value="Pyruvate-ferredoxin oxidoreductase, PFOR, domain III"/>
    <property type="match status" value="1"/>
</dbReference>
<dbReference type="InterPro" id="IPR019456">
    <property type="entry name" value="Pyrv-flavodox_OxRtase_EKR"/>
</dbReference>
<dbReference type="InterPro" id="IPR017900">
    <property type="entry name" value="4Fe4S_Fe_S_CS"/>
</dbReference>
<dbReference type="InterPro" id="IPR002869">
    <property type="entry name" value="Pyrv_flavodox_OxRed_cen"/>
</dbReference>
<feature type="binding site" evidence="13">
    <location>
        <position position="665"/>
    </location>
    <ligand>
        <name>[4Fe-4S] cluster</name>
        <dbReference type="ChEBI" id="CHEBI:49883"/>
        <label>1</label>
    </ligand>
</feature>
<dbReference type="CDD" id="cd07034">
    <property type="entry name" value="TPP_PYR_PFOR_IOR-alpha_like"/>
    <property type="match status" value="1"/>
</dbReference>
<dbReference type="InterPro" id="IPR017896">
    <property type="entry name" value="4Fe4S_Fe-S-bd"/>
</dbReference>
<dbReference type="PIRSF" id="PIRSF000159">
    <property type="entry name" value="NifJ"/>
    <property type="match status" value="1"/>
</dbReference>
<dbReference type="InterPro" id="IPR009014">
    <property type="entry name" value="Transketo_C/PFOR_II"/>
</dbReference>
<evidence type="ECO:0000256" key="6">
    <source>
        <dbReference type="ARBA" id="ARBA00023002"/>
    </source>
</evidence>
<evidence type="ECO:0000256" key="10">
    <source>
        <dbReference type="PIRNR" id="PIRNR000159"/>
    </source>
</evidence>
<feature type="binding site" evidence="13">
    <location>
        <position position="789"/>
    </location>
    <ligand>
        <name>[4Fe-4S] cluster</name>
        <dbReference type="ChEBI" id="CHEBI:49883"/>
        <label>3</label>
    </ligand>
</feature>
<evidence type="ECO:0000259" key="14">
    <source>
        <dbReference type="PROSITE" id="PS51379"/>
    </source>
</evidence>
<dbReference type="Gene3D" id="3.40.50.970">
    <property type="match status" value="2"/>
</dbReference>
<evidence type="ECO:0000256" key="12">
    <source>
        <dbReference type="PIRSR" id="PIRSR000159-2"/>
    </source>
</evidence>
<dbReference type="FunFam" id="3.40.50.970:FF:000047">
    <property type="entry name" value="Probable pyruvate-flavodoxin oxidoreductase"/>
    <property type="match status" value="1"/>
</dbReference>
<dbReference type="FunFam" id="3.40.50.920:FF:000007">
    <property type="entry name" value="Pyruvate:ferredoxin (Flavodoxin) oxidoreductase"/>
    <property type="match status" value="1"/>
</dbReference>
<dbReference type="InterPro" id="IPR050722">
    <property type="entry name" value="Pyruvate:ferred/Flavod_OxRd"/>
</dbReference>
<feature type="binding site" evidence="13">
    <location>
        <position position="659"/>
    </location>
    <ligand>
        <name>[4Fe-4S] cluster</name>
        <dbReference type="ChEBI" id="CHEBI:49883"/>
        <label>1</label>
    </ligand>
</feature>
<feature type="binding site" evidence="13">
    <location>
        <position position="725"/>
    </location>
    <ligand>
        <name>[4Fe-4S] cluster</name>
        <dbReference type="ChEBI" id="CHEBI:49883"/>
        <label>1</label>
    </ligand>
</feature>
<keyword evidence="2 10" id="KW-0813">Transport</keyword>
<feature type="site" description="Important for catalytic activity" evidence="12">
    <location>
        <position position="60"/>
    </location>
</feature>
<dbReference type="Pfam" id="PF12838">
    <property type="entry name" value="Fer4_7"/>
    <property type="match status" value="1"/>
</dbReference>
<gene>
    <name evidence="15" type="primary">nifJ</name>
    <name evidence="15" type="ORF">FKO09_11155</name>
</gene>
<comment type="cofactor">
    <cofactor evidence="13">
        <name>[4Fe-4S] cluster</name>
        <dbReference type="ChEBI" id="CHEBI:49883"/>
    </cofactor>
    <text evidence="13">Binds 3 [4Fe-4S] clusters per subunit.</text>
</comment>
<feature type="site" description="Important for catalytic activity" evidence="12">
    <location>
        <position position="110"/>
    </location>
</feature>
<dbReference type="PROSITE" id="PS00198">
    <property type="entry name" value="4FE4S_FER_1"/>
    <property type="match status" value="2"/>
</dbReference>
<keyword evidence="15" id="KW-0670">Pyruvate</keyword>
<feature type="domain" description="4Fe-4S ferredoxin-type" evidence="14">
    <location>
        <begin position="650"/>
        <end position="679"/>
    </location>
</feature>
<evidence type="ECO:0000256" key="11">
    <source>
        <dbReference type="PIRSR" id="PIRSR000159-1"/>
    </source>
</evidence>
<name>A0A6D1JC80_SALTH</name>
<evidence type="ECO:0000256" key="1">
    <source>
        <dbReference type="ARBA" id="ARBA00009032"/>
    </source>
</evidence>
<accession>A0A6D1JC80</accession>
<dbReference type="CDD" id="cd03377">
    <property type="entry name" value="TPP_PFOR_PNO"/>
    <property type="match status" value="1"/>
</dbReference>
<keyword evidence="5 10" id="KW-0249">Electron transport</keyword>
<dbReference type="InterPro" id="IPR037112">
    <property type="entry name" value="Pyrv-flavodox_OxR_EKR_sf"/>
</dbReference>
<feature type="binding site" evidence="11">
    <location>
        <begin position="932"/>
        <end position="935"/>
    </location>
    <ligand>
        <name>thiamine diphosphate</name>
        <dbReference type="ChEBI" id="CHEBI:58937"/>
    </ligand>
</feature>
<evidence type="ECO:0000313" key="15">
    <source>
        <dbReference type="EMBL" id="QDG12183.1"/>
    </source>
</evidence>
<dbReference type="InterPro" id="IPR019752">
    <property type="entry name" value="Pyrv/ketoisovalerate_OxRed_cat"/>
</dbReference>
<keyword evidence="6 10" id="KW-0560">Oxidoreductase</keyword>
<dbReference type="SUPFAM" id="SSF52518">
    <property type="entry name" value="Thiamin diphosphate-binding fold (THDP-binding)"/>
    <property type="match status" value="2"/>
</dbReference>
<feature type="binding site" evidence="11">
    <location>
        <position position="110"/>
    </location>
    <ligand>
        <name>pyruvate</name>
        <dbReference type="ChEBI" id="CHEBI:15361"/>
    </ligand>
</feature>
<feature type="binding site" evidence="13">
    <location>
        <position position="662"/>
    </location>
    <ligand>
        <name>[4Fe-4S] cluster</name>
        <dbReference type="ChEBI" id="CHEBI:49883"/>
        <label>1</label>
    </ligand>
</feature>
<dbReference type="GO" id="GO:0006979">
    <property type="term" value="P:response to oxidative stress"/>
    <property type="evidence" value="ECO:0007669"/>
    <property type="project" value="TreeGrafter"/>
</dbReference>
<keyword evidence="3 13" id="KW-0004">4Fe-4S</keyword>
<sequence length="1144" mass="125283">MQTIDGNGAVASVAFRTSEVIAIYPITPSSTMAEQADAWAGNGLKNVWGDTPRVVEMQSEGGAIAAVHGALQTGSLSTSFTSSQGLLLMIPTLYKLAGQLTPFVLHVAARTVATHALSIFGDHSDVMAVRQTGCAMLCAASVQEAQDFALIAHRATLKSRVPFIHFFDGFRTSHEINKIIPLTDETILNLMPQAEIDAHRARALNPEHPVIRGTSANPDTYFQSREATNPWYNAVYDHVEEAMKAFGDATGRQYQPFEYYGHPQAERVIIMMGSALGTCEEVVDELLIRGEKVGVLKVRLFRPFSAKHLLQALPETVRAIAVLDRTKEPGAQAEPLYLDVMTALAEAFNNGERETLPRTIGGRYGLSSKEFGPACVLAVFNELGSAKLEALFYGLGSDGSVSATKNNIKIIGNSTPWYAQGYFVYDSKKAGGLTVSHLRVSEKPIRSAYLIAQADFVGCHQLQFIDKYQMAERLKPGGIFLLNTPYSADEVWSRLPQEVQAVLKQKKARFYVVNAAKIARECGLGARINTVMQMAFFHLTHILPGDSALVELQGAIAKSYSSKGQDLVERNWQALALAQESLAEVPLQAVNPHSAHRPPVVSDAAPDFVKTVTAAMLAGLGDALPVSALPPDGTWPMGTTRWEKRNIAEEIPVWKEELCTQCNHCVAACPHSAIRAKVVSPQAMENAPASLHSLDVKSRDMRGQKYVLQVAPEDCTGCNLCVEVCPAKDRQNPQIKAINMMSRLEHVEEEKVNYDFFLDLPEIDRSKLERIDIRTSQLITPLFEYSGACSGCGETPYIKLLTQLYGDRMLIANATGCSSIYGGNLPSTPYTTDANGRGPAWANSLFEDNAEFGLGFRLSVDQHRARVMRLLAQFADRIPAELNNALHAEATPDVRREQVAALRQHLKLVAGAEELLKDADALVEKSIWLIGGDGWAYDIGFGGLDHVLSLTENVNILVLDTQCYSNTGGQASKATPLGAVTKFGEHGKRKARKDLGVSMMMYGHVYVAQISLGAQLNQTVKAIQEAEAWPGPSLIIAYSPCEEHGYDLALSHDQMRQLTATGFWPLYRFDPRRADEGKPPLALDSRPPSDALAETLLNEQRFRRLNAQQPEVAEQLWRDAALDLQKRYDFLALLAGKAEKPGAD</sequence>
<evidence type="ECO:0000313" key="16">
    <source>
        <dbReference type="Proteomes" id="UP000315348"/>
    </source>
</evidence>
<dbReference type="EMBL" id="CP041171">
    <property type="protein sequence ID" value="QDG12183.1"/>
    <property type="molecule type" value="Genomic_DNA"/>
</dbReference>
<keyword evidence="7 13" id="KW-0408">Iron</keyword>
<dbReference type="InterPro" id="IPR011895">
    <property type="entry name" value="Pyrv_flavodox_OxRed"/>
</dbReference>
<dbReference type="AlphaFoldDB" id="A0A6D1JC80"/>
<dbReference type="GO" id="GO:0005506">
    <property type="term" value="F:iron ion binding"/>
    <property type="evidence" value="ECO:0007669"/>
    <property type="project" value="InterPro"/>
</dbReference>
<dbReference type="FunFam" id="3.30.70.20:FF:000022">
    <property type="entry name" value="Pyruvate:ferredoxin (Flavodoxin) oxidoreductase"/>
    <property type="match status" value="1"/>
</dbReference>
<dbReference type="Pfam" id="PF10371">
    <property type="entry name" value="EKR"/>
    <property type="match status" value="1"/>
</dbReference>
<evidence type="ECO:0000256" key="13">
    <source>
        <dbReference type="PIRSR" id="PIRSR000159-50"/>
    </source>
</evidence>
<dbReference type="InterPro" id="IPR033412">
    <property type="entry name" value="PFOR_II"/>
</dbReference>
<feature type="binding site" evidence="11">
    <location>
        <position position="27"/>
    </location>
    <ligand>
        <name>pyruvate</name>
        <dbReference type="ChEBI" id="CHEBI:15361"/>
    </ligand>
</feature>
<dbReference type="Gene3D" id="3.30.70.20">
    <property type="match status" value="1"/>
</dbReference>
<feature type="binding site" evidence="13">
    <location>
        <position position="1041"/>
    </location>
    <ligand>
        <name>[4Fe-4S] cluster</name>
        <dbReference type="ChEBI" id="CHEBI:49883"/>
        <label>3</label>
    </ligand>
</feature>
<evidence type="ECO:0000256" key="8">
    <source>
        <dbReference type="ARBA" id="ARBA00023014"/>
    </source>
</evidence>
<dbReference type="Proteomes" id="UP000315348">
    <property type="component" value="Chromosome"/>
</dbReference>
<dbReference type="GO" id="GO:0016903">
    <property type="term" value="F:oxidoreductase activity, acting on the aldehyde or oxo group of donors"/>
    <property type="evidence" value="ECO:0007669"/>
    <property type="project" value="InterPro"/>
</dbReference>
<dbReference type="EC" id="1.2.7.-" evidence="10"/>
<dbReference type="FunFam" id="3.40.920.10:FF:000001">
    <property type="entry name" value="Pyruvate:ferredoxin (Flavodoxin) oxidoreductase"/>
    <property type="match status" value="1"/>
</dbReference>
<feature type="binding site" evidence="13">
    <location>
        <position position="817"/>
    </location>
    <ligand>
        <name>[4Fe-4S] cluster</name>
        <dbReference type="ChEBI" id="CHEBI:49883"/>
        <label>3</label>
    </ligand>
</feature>
<feature type="binding site" evidence="13">
    <location>
        <position position="718"/>
    </location>
    <ligand>
        <name>[4Fe-4S] cluster</name>
        <dbReference type="ChEBI" id="CHEBI:49883"/>
        <label>2</label>
    </ligand>
</feature>
<dbReference type="InterPro" id="IPR029061">
    <property type="entry name" value="THDP-binding"/>
</dbReference>
<dbReference type="GO" id="GO:0022900">
    <property type="term" value="P:electron transport chain"/>
    <property type="evidence" value="ECO:0007669"/>
    <property type="project" value="InterPro"/>
</dbReference>
<feature type="site" description="Important for catalytic activity" evidence="12">
    <location>
        <position position="27"/>
    </location>
</feature>
<dbReference type="Gene3D" id="4.10.780.10">
    <property type="entry name" value="Pyruvate-flavodoxin oxidoreductase, EKR domain"/>
    <property type="match status" value="1"/>
</dbReference>
<feature type="binding site" evidence="13">
    <location>
        <position position="792"/>
    </location>
    <ligand>
        <name>[4Fe-4S] cluster</name>
        <dbReference type="ChEBI" id="CHEBI:49883"/>
        <label>3</label>
    </ligand>
</feature>
<evidence type="ECO:0000256" key="5">
    <source>
        <dbReference type="ARBA" id="ARBA00022982"/>
    </source>
</evidence>
<dbReference type="Pfam" id="PF17147">
    <property type="entry name" value="PFOR_II"/>
    <property type="match status" value="1"/>
</dbReference>
<dbReference type="FunFam" id="3.40.50.970:FF:000012">
    <property type="entry name" value="Pyruvate:ferredoxin (Flavodoxin) oxidoreductase"/>
    <property type="match status" value="1"/>
</dbReference>
<keyword evidence="4 13" id="KW-0479">Metal-binding</keyword>
<dbReference type="GO" id="GO:0051539">
    <property type="term" value="F:4 iron, 4 sulfur cluster binding"/>
    <property type="evidence" value="ECO:0007669"/>
    <property type="project" value="UniProtKB-KW"/>
</dbReference>
<dbReference type="SUPFAM" id="SSF52922">
    <property type="entry name" value="TK C-terminal domain-like"/>
    <property type="match status" value="1"/>
</dbReference>
<dbReference type="SMART" id="SM00890">
    <property type="entry name" value="EKR"/>
    <property type="match status" value="1"/>
</dbReference>
<organism evidence="15 16">
    <name type="scientific">Salmonella thompson</name>
    <dbReference type="NCBI Taxonomy" id="600"/>
    <lineage>
        <taxon>Bacteria</taxon>
        <taxon>Pseudomonadati</taxon>
        <taxon>Pseudomonadota</taxon>
        <taxon>Gammaproteobacteria</taxon>
        <taxon>Enterobacterales</taxon>
        <taxon>Enterobacteriaceae</taxon>
        <taxon>Salmonella</taxon>
    </lineage>
</organism>
<dbReference type="Pfam" id="PF01558">
    <property type="entry name" value="POR"/>
    <property type="match status" value="1"/>
</dbReference>
<feature type="binding site" evidence="11">
    <location>
        <position position="794"/>
    </location>
    <ligand>
        <name>thiamine diphosphate</name>
        <dbReference type="ChEBI" id="CHEBI:58937"/>
    </ligand>
</feature>
<feature type="binding site" evidence="11">
    <location>
        <position position="817"/>
    </location>
    <ligand>
        <name>thiamine diphosphate</name>
        <dbReference type="ChEBI" id="CHEBI:58937"/>
    </ligand>
</feature>
<reference evidence="15 16" key="1">
    <citation type="submission" date="2019-06" db="EMBL/GenBank/DDBJ databases">
        <title>Dissemination of IncN Plasmid Carrying mphA, oqxAB and blaCTX-M-14/blaCTX-M-65 in Extensively Drug-Resistant Salmonella enterica serovar Indiana ST17 Isolated from Humans and Retail Foods in Shanghai, China.</title>
        <authorList>
            <person name="Zhang Z."/>
        </authorList>
    </citation>
    <scope>NUCLEOTIDE SEQUENCE [LARGE SCALE GENOMIC DNA]</scope>
    <source>
        <strain evidence="15 16">SH11G0791</strain>
    </source>
</reference>
<dbReference type="FunFam" id="4.10.780.10:FF:000001">
    <property type="entry name" value="Probable pyruvate-flavodoxin oxidoreductase"/>
    <property type="match status" value="1"/>
</dbReference>
<dbReference type="PANTHER" id="PTHR32154">
    <property type="entry name" value="PYRUVATE-FLAVODOXIN OXIDOREDUCTASE-RELATED"/>
    <property type="match status" value="1"/>
</dbReference>
<proteinExistence type="inferred from homology"/>
<dbReference type="Gene3D" id="3.40.50.920">
    <property type="match status" value="1"/>
</dbReference>
<comment type="similarity">
    <text evidence="1 10">Belongs to the pyruvate:ferredoxin/flavodoxin oxidoreductase family.</text>
</comment>
<feature type="binding site" evidence="13">
    <location>
        <position position="721"/>
    </location>
    <ligand>
        <name>[4Fe-4S] cluster</name>
        <dbReference type="ChEBI" id="CHEBI:49883"/>
        <label>2</label>
    </ligand>
</feature>
<dbReference type="NCBIfam" id="TIGR02176">
    <property type="entry name" value="pyruv_ox_red"/>
    <property type="match status" value="1"/>
</dbReference>
<dbReference type="SUPFAM" id="SSF54862">
    <property type="entry name" value="4Fe-4S ferredoxins"/>
    <property type="match status" value="1"/>
</dbReference>
<dbReference type="PROSITE" id="PS51379">
    <property type="entry name" value="4FE4S_FER_2"/>
    <property type="match status" value="2"/>
</dbReference>
<dbReference type="RefSeq" id="WP_141151324.1">
    <property type="nucleotide sequence ID" value="NZ_CP041171.1"/>
</dbReference>
<feature type="binding site" evidence="11">
    <location>
        <begin position="961"/>
        <end position="966"/>
    </location>
    <ligand>
        <name>thiamine diphosphate</name>
        <dbReference type="ChEBI" id="CHEBI:58937"/>
    </ligand>
</feature>
<feature type="binding site" evidence="11">
    <location>
        <position position="60"/>
    </location>
    <ligand>
        <name>thiamine diphosphate</name>
        <dbReference type="ChEBI" id="CHEBI:58937"/>
    </ligand>
</feature>
<dbReference type="InterPro" id="IPR002880">
    <property type="entry name" value="Pyrv_Fd/Flavodoxin_OxRdtase_N"/>
</dbReference>
<protein>
    <recommendedName>
        <fullName evidence="10">Pyruvate-flavodoxin oxidoreductase</fullName>
        <ecNumber evidence="10">1.2.7.-</ecNumber>
    </recommendedName>
</protein>
<dbReference type="PANTHER" id="PTHR32154:SF0">
    <property type="entry name" value="PYRUVATE-FLAVODOXIN OXIDOREDUCTASE-RELATED"/>
    <property type="match status" value="1"/>
</dbReference>
<comment type="function">
    <text evidence="10">Oxidoreductase required for the transfer of electrons from pyruvate to flavodoxin.</text>
</comment>
<comment type="catalytic activity">
    <reaction evidence="9 10">
        <text>oxidized [flavodoxin] + pyruvate + CoA + 2 H(+) = reduced [flavodoxin] + acetyl-CoA + CO2</text>
        <dbReference type="Rhea" id="RHEA:44140"/>
        <dbReference type="Rhea" id="RHEA-COMP:10622"/>
        <dbReference type="Rhea" id="RHEA-COMP:10623"/>
        <dbReference type="ChEBI" id="CHEBI:15361"/>
        <dbReference type="ChEBI" id="CHEBI:15378"/>
        <dbReference type="ChEBI" id="CHEBI:16526"/>
        <dbReference type="ChEBI" id="CHEBI:57287"/>
        <dbReference type="ChEBI" id="CHEBI:57288"/>
        <dbReference type="ChEBI" id="CHEBI:57618"/>
        <dbReference type="ChEBI" id="CHEBI:58210"/>
    </reaction>
</comment>
<feature type="binding site" evidence="13">
    <location>
        <position position="669"/>
    </location>
    <ligand>
        <name>[4Fe-4S] cluster</name>
        <dbReference type="ChEBI" id="CHEBI:49883"/>
        <label>2</label>
    </ligand>
</feature>
<evidence type="ECO:0000256" key="4">
    <source>
        <dbReference type="ARBA" id="ARBA00022723"/>
    </source>
</evidence>
<dbReference type="Pfam" id="PF01855">
    <property type="entry name" value="POR_N"/>
    <property type="match status" value="1"/>
</dbReference>
<evidence type="ECO:0000256" key="3">
    <source>
        <dbReference type="ARBA" id="ARBA00022485"/>
    </source>
</evidence>
<evidence type="ECO:0000256" key="2">
    <source>
        <dbReference type="ARBA" id="ARBA00022448"/>
    </source>
</evidence>
<evidence type="ECO:0000256" key="7">
    <source>
        <dbReference type="ARBA" id="ARBA00023004"/>
    </source>
</evidence>